<protein>
    <submittedName>
        <fullName evidence="2">Stress response kinase A</fullName>
        <ecNumber evidence="2">2.7.11.1</ecNumber>
    </submittedName>
</protein>
<evidence type="ECO:0000259" key="1">
    <source>
        <dbReference type="Pfam" id="PF01636"/>
    </source>
</evidence>
<dbReference type="InterPro" id="IPR051678">
    <property type="entry name" value="AGP_Transferase"/>
</dbReference>
<dbReference type="Gene3D" id="3.90.1200.10">
    <property type="match status" value="1"/>
</dbReference>
<dbReference type="SUPFAM" id="SSF56112">
    <property type="entry name" value="Protein kinase-like (PK-like)"/>
    <property type="match status" value="1"/>
</dbReference>
<feature type="domain" description="Aminoglycoside phosphotransferase" evidence="1">
    <location>
        <begin position="86"/>
        <end position="228"/>
    </location>
</feature>
<dbReference type="Pfam" id="PF01636">
    <property type="entry name" value="APH"/>
    <property type="match status" value="1"/>
</dbReference>
<keyword evidence="2" id="KW-0418">Kinase</keyword>
<dbReference type="GO" id="GO:0004674">
    <property type="term" value="F:protein serine/threonine kinase activity"/>
    <property type="evidence" value="ECO:0007669"/>
    <property type="project" value="UniProtKB-EC"/>
</dbReference>
<evidence type="ECO:0000313" key="3">
    <source>
        <dbReference type="Proteomes" id="UP000197068"/>
    </source>
</evidence>
<dbReference type="RefSeq" id="WP_057179175.1">
    <property type="nucleotide sequence ID" value="NZ_BDQM01000003.1"/>
</dbReference>
<dbReference type="EC" id="2.7.11.1" evidence="2"/>
<accession>A0ABQ0MRG2</accession>
<dbReference type="EMBL" id="BDQM01000003">
    <property type="protein sequence ID" value="GAW94928.1"/>
    <property type="molecule type" value="Genomic_DNA"/>
</dbReference>
<organism evidence="2 3">
    <name type="scientific">Colwellia marinimaniae</name>
    <dbReference type="NCBI Taxonomy" id="1513592"/>
    <lineage>
        <taxon>Bacteria</taxon>
        <taxon>Pseudomonadati</taxon>
        <taxon>Pseudomonadota</taxon>
        <taxon>Gammaproteobacteria</taxon>
        <taxon>Alteromonadales</taxon>
        <taxon>Colwelliaceae</taxon>
        <taxon>Colwellia</taxon>
    </lineage>
</organism>
<dbReference type="PANTHER" id="PTHR21310">
    <property type="entry name" value="AMINOGLYCOSIDE PHOSPHOTRANSFERASE-RELATED-RELATED"/>
    <property type="match status" value="1"/>
</dbReference>
<dbReference type="Proteomes" id="UP000197068">
    <property type="component" value="Unassembled WGS sequence"/>
</dbReference>
<sequence>MLVPIDIINSLQSLPCFTEIQAISLLTDGLSQTAIKVSTASQVFFAKKLNQDTANTEVSCALLAALYCVKESSGQVKKNHFSPEVIYHDEQWLVTEFINGIALADAELKIERKISIALTLMAQLHQLPSSLTKQAIHPLNIRQSVSRLLTDPSPLLAKQRHFLDNVSKSLSCSINRLIEASQSPSMLCHGDINFTNILLDEQQKSWLIDFECAHFAPVEFDLAMFIAVNNIADHHIAGIVNDYRKLVASYQPNLKLLNYYILYSFYINGLWYFDNSKNLPADNRLYALAIEQWSAFDHFASAHALAVPKLMSMVNPRN</sequence>
<reference evidence="2 3" key="1">
    <citation type="submission" date="2017-06" db="EMBL/GenBank/DDBJ databases">
        <title>Whole Genome Sequences of Colwellia marinimaniae MTCD1.</title>
        <authorList>
            <person name="Kusumoto H."/>
            <person name="Inoue M."/>
            <person name="Tanikawa K."/>
            <person name="Maeji H."/>
            <person name="Cameron J.H."/>
            <person name="Bartlett D.H."/>
        </authorList>
    </citation>
    <scope>NUCLEOTIDE SEQUENCE [LARGE SCALE GENOMIC DNA]</scope>
    <source>
        <strain evidence="2 3">MTCD1</strain>
    </source>
</reference>
<keyword evidence="2" id="KW-0808">Transferase</keyword>
<dbReference type="InterPro" id="IPR011009">
    <property type="entry name" value="Kinase-like_dom_sf"/>
</dbReference>
<name>A0ABQ0MRG2_9GAMM</name>
<dbReference type="PANTHER" id="PTHR21310:SF40">
    <property type="entry name" value="AMINOGLYCOSIDE PHOSPHOTRANSFERASE DOMAIN-CONTAINING PROTEIN-RELATED"/>
    <property type="match status" value="1"/>
</dbReference>
<keyword evidence="3" id="KW-1185">Reference proteome</keyword>
<dbReference type="InterPro" id="IPR002575">
    <property type="entry name" value="Aminoglycoside_PTrfase"/>
</dbReference>
<gene>
    <name evidence="2" type="primary">srkA</name>
    <name evidence="2" type="ORF">MTCD1_00527</name>
</gene>
<comment type="caution">
    <text evidence="2">The sequence shown here is derived from an EMBL/GenBank/DDBJ whole genome shotgun (WGS) entry which is preliminary data.</text>
</comment>
<proteinExistence type="predicted"/>
<evidence type="ECO:0000313" key="2">
    <source>
        <dbReference type="EMBL" id="GAW94928.1"/>
    </source>
</evidence>